<dbReference type="eggNOG" id="ENOG502R1K6">
    <property type="taxonomic scope" value="Eukaryota"/>
</dbReference>
<sequence>MAVVSRALCLARSGLFSCRNVLFAADQSWNNANNSDITGKRYLFCSEYVGIENFKRQKAIMSDEIGSLKGNFMKKVKSYVEESDHNSIFTEDLKMVVYFAETTDDLDLVAHMIRKYHSQNVDMKFSAFRFGPLVMRLLYIHQNHKLAYQLFNDKSLDGFFNQMTTCVTYMDLMYVCKEYEKVIEAMHEVARRHATRIKYPVDCMTLAAAAAYKMNTKESLEKLKALLLSAKSSECDLSLRTVIYSSFLAYKQQDAKLALEMLSLLSGNREVNLPSAYINLKSLIYAELGRFEEALHILSSYVNRDRPGARRIDIFQEVLEKLKASLTSSSSPSSKVLLKSVNQFESNLQSTGYLLVDSFETYLDSTIKKKRGLQDGFKQRERIPIGGYRRDSEGVFSGSQRRRGLL</sequence>
<proteinExistence type="predicted"/>
<reference evidence="2" key="3">
    <citation type="submission" date="2015-06" db="UniProtKB">
        <authorList>
            <consortium name="EnsemblMetazoa"/>
        </authorList>
    </citation>
    <scope>IDENTIFICATION</scope>
</reference>
<dbReference type="AlphaFoldDB" id="T1FTV6"/>
<dbReference type="GeneID" id="20212253"/>
<evidence type="ECO:0008006" key="4">
    <source>
        <dbReference type="Google" id="ProtNLM"/>
    </source>
</evidence>
<reference evidence="3" key="1">
    <citation type="submission" date="2012-12" db="EMBL/GenBank/DDBJ databases">
        <authorList>
            <person name="Hellsten U."/>
            <person name="Grimwood J."/>
            <person name="Chapman J.A."/>
            <person name="Shapiro H."/>
            <person name="Aerts A."/>
            <person name="Otillar R.P."/>
            <person name="Terry A.Y."/>
            <person name="Boore J.L."/>
            <person name="Simakov O."/>
            <person name="Marletaz F."/>
            <person name="Cho S.-J."/>
            <person name="Edsinger-Gonzales E."/>
            <person name="Havlak P."/>
            <person name="Kuo D.-H."/>
            <person name="Larsson T."/>
            <person name="Lv J."/>
            <person name="Arendt D."/>
            <person name="Savage R."/>
            <person name="Osoegawa K."/>
            <person name="de Jong P."/>
            <person name="Lindberg D.R."/>
            <person name="Seaver E.C."/>
            <person name="Weisblat D.A."/>
            <person name="Putnam N.H."/>
            <person name="Grigoriev I.V."/>
            <person name="Rokhsar D.S."/>
        </authorList>
    </citation>
    <scope>NUCLEOTIDE SEQUENCE</scope>
</reference>
<dbReference type="GO" id="GO:0007005">
    <property type="term" value="P:mitochondrion organization"/>
    <property type="evidence" value="ECO:0000318"/>
    <property type="project" value="GO_Central"/>
</dbReference>
<dbReference type="EnsemblMetazoa" id="HelroT192372">
    <property type="protein sequence ID" value="HelroP192372"/>
    <property type="gene ID" value="HelroG192372"/>
</dbReference>
<dbReference type="KEGG" id="hro:HELRODRAFT_192372"/>
<reference evidence="1 3" key="2">
    <citation type="journal article" date="2013" name="Nature">
        <title>Insights into bilaterian evolution from three spiralian genomes.</title>
        <authorList>
            <person name="Simakov O."/>
            <person name="Marletaz F."/>
            <person name="Cho S.J."/>
            <person name="Edsinger-Gonzales E."/>
            <person name="Havlak P."/>
            <person name="Hellsten U."/>
            <person name="Kuo D.H."/>
            <person name="Larsson T."/>
            <person name="Lv J."/>
            <person name="Arendt D."/>
            <person name="Savage R."/>
            <person name="Osoegawa K."/>
            <person name="de Jong P."/>
            <person name="Grimwood J."/>
            <person name="Chapman J.A."/>
            <person name="Shapiro H."/>
            <person name="Aerts A."/>
            <person name="Otillar R.P."/>
            <person name="Terry A.Y."/>
            <person name="Boore J.L."/>
            <person name="Grigoriev I.V."/>
            <person name="Lindberg D.R."/>
            <person name="Seaver E.C."/>
            <person name="Weisblat D.A."/>
            <person name="Putnam N.H."/>
            <person name="Rokhsar D.S."/>
        </authorList>
    </citation>
    <scope>NUCLEOTIDE SEQUENCE</scope>
</reference>
<dbReference type="PANTHER" id="PTHR14700">
    <property type="entry name" value="PENTATRICOPEPTIDE REPEAT-CONTAINING PROTEIN 2, MITOCHONDRIAL"/>
    <property type="match status" value="1"/>
</dbReference>
<dbReference type="EMBL" id="AMQM01005151">
    <property type="status" value="NOT_ANNOTATED_CDS"/>
    <property type="molecule type" value="Genomic_DNA"/>
</dbReference>
<dbReference type="GO" id="GO:0005739">
    <property type="term" value="C:mitochondrion"/>
    <property type="evidence" value="ECO:0000318"/>
    <property type="project" value="GO_Central"/>
</dbReference>
<dbReference type="Proteomes" id="UP000015101">
    <property type="component" value="Unassembled WGS sequence"/>
</dbReference>
<dbReference type="HOGENOM" id="CLU_060975_0_0_1"/>
<dbReference type="OrthoDB" id="6073372at2759"/>
<organism evidence="2 3">
    <name type="scientific">Helobdella robusta</name>
    <name type="common">Californian leech</name>
    <dbReference type="NCBI Taxonomy" id="6412"/>
    <lineage>
        <taxon>Eukaryota</taxon>
        <taxon>Metazoa</taxon>
        <taxon>Spiralia</taxon>
        <taxon>Lophotrochozoa</taxon>
        <taxon>Annelida</taxon>
        <taxon>Clitellata</taxon>
        <taxon>Hirudinea</taxon>
        <taxon>Rhynchobdellida</taxon>
        <taxon>Glossiphoniidae</taxon>
        <taxon>Helobdella</taxon>
    </lineage>
</organism>
<dbReference type="InterPro" id="IPR034629">
    <property type="entry name" value="PTCD2"/>
</dbReference>
<dbReference type="PANTHER" id="PTHR14700:SF0">
    <property type="entry name" value="PENTATRICOPEPTIDE REPEAT-CONTAINING PROTEIN 2, MITOCHONDRIAL"/>
    <property type="match status" value="1"/>
</dbReference>
<protein>
    <recommendedName>
        <fullName evidence="4">Pentacotripeptide-repeat region of PRORP domain-containing protein</fullName>
    </recommendedName>
</protein>
<name>T1FTV6_HELRO</name>
<dbReference type="OMA" id="KFYCSQI"/>
<evidence type="ECO:0000313" key="1">
    <source>
        <dbReference type="EMBL" id="ESO01091.1"/>
    </source>
</evidence>
<evidence type="ECO:0000313" key="3">
    <source>
        <dbReference type="Proteomes" id="UP000015101"/>
    </source>
</evidence>
<dbReference type="InParanoid" id="T1FTV6"/>
<dbReference type="EMBL" id="KB096830">
    <property type="protein sequence ID" value="ESO01091.1"/>
    <property type="molecule type" value="Genomic_DNA"/>
</dbReference>
<gene>
    <name evidence="2" type="primary">20212253</name>
    <name evidence="1" type="ORF">HELRODRAFT_192372</name>
</gene>
<accession>T1FTV6</accession>
<dbReference type="CTD" id="20212253"/>
<keyword evidence="3" id="KW-1185">Reference proteome</keyword>
<evidence type="ECO:0000313" key="2">
    <source>
        <dbReference type="EnsemblMetazoa" id="HelroP192372"/>
    </source>
</evidence>
<dbReference type="GO" id="GO:0050684">
    <property type="term" value="P:regulation of mRNA processing"/>
    <property type="evidence" value="ECO:0000318"/>
    <property type="project" value="GO_Central"/>
</dbReference>
<dbReference type="RefSeq" id="XP_009020803.1">
    <property type="nucleotide sequence ID" value="XM_009022555.1"/>
</dbReference>